<keyword evidence="1" id="KW-1133">Transmembrane helix</keyword>
<dbReference type="Proteomes" id="UP000243250">
    <property type="component" value="Unassembled WGS sequence"/>
</dbReference>
<accession>A0A1I6GJD2</accession>
<feature type="transmembrane region" description="Helical" evidence="1">
    <location>
        <begin position="66"/>
        <end position="89"/>
    </location>
</feature>
<evidence type="ECO:0000313" key="2">
    <source>
        <dbReference type="EMBL" id="SFR42177.1"/>
    </source>
</evidence>
<dbReference type="OrthoDB" id="107798at2157"/>
<organism evidence="2 3">
    <name type="scientific">Halogeometricum limi</name>
    <dbReference type="NCBI Taxonomy" id="555875"/>
    <lineage>
        <taxon>Archaea</taxon>
        <taxon>Methanobacteriati</taxon>
        <taxon>Methanobacteriota</taxon>
        <taxon>Stenosarchaea group</taxon>
        <taxon>Halobacteria</taxon>
        <taxon>Halobacteriales</taxon>
        <taxon>Haloferacaceae</taxon>
        <taxon>Halogeometricum</taxon>
    </lineage>
</organism>
<dbReference type="InterPro" id="IPR007354">
    <property type="entry name" value="CruF-like"/>
</dbReference>
<evidence type="ECO:0000256" key="1">
    <source>
        <dbReference type="SAM" id="Phobius"/>
    </source>
</evidence>
<proteinExistence type="predicted"/>
<evidence type="ECO:0000313" key="3">
    <source>
        <dbReference type="Proteomes" id="UP000243250"/>
    </source>
</evidence>
<gene>
    <name evidence="2" type="ORF">SAMN04488124_1118</name>
</gene>
<reference evidence="3" key="1">
    <citation type="submission" date="2016-10" db="EMBL/GenBank/DDBJ databases">
        <authorList>
            <person name="Varghese N."/>
            <person name="Submissions S."/>
        </authorList>
    </citation>
    <scope>NUCLEOTIDE SEQUENCE [LARGE SCALE GENOMIC DNA]</scope>
    <source>
        <strain evidence="3">CGMCC 1.8711</strain>
    </source>
</reference>
<dbReference type="STRING" id="555875.SAMN04488124_1118"/>
<name>A0A1I6GJD2_9EURY</name>
<feature type="transmembrane region" description="Helical" evidence="1">
    <location>
        <begin position="136"/>
        <end position="154"/>
    </location>
</feature>
<feature type="transmembrane region" description="Helical" evidence="1">
    <location>
        <begin position="7"/>
        <end position="26"/>
    </location>
</feature>
<dbReference type="AlphaFoldDB" id="A0A1I6GJD2"/>
<sequence>MQEKDRFRLTTTGLGVAAVVHAAWVWGVVPALRFVAVAVAVAFVAEIFVIRPGLLTHHTGPKAMGVPFVALAGWVGVIYVAYSLVGFVVTGPLRPVAAGVLATATNLLTDPHGVAQGFWTYHESRVSSPRYGDVPWWNYLGWFVLTTGITAVAAP</sequence>
<dbReference type="EMBL" id="FOYS01000002">
    <property type="protein sequence ID" value="SFR42177.1"/>
    <property type="molecule type" value="Genomic_DNA"/>
</dbReference>
<keyword evidence="1" id="KW-0472">Membrane</keyword>
<protein>
    <submittedName>
        <fullName evidence="2">Putative membrane protein</fullName>
    </submittedName>
</protein>
<dbReference type="Pfam" id="PF04240">
    <property type="entry name" value="Caroten_synth"/>
    <property type="match status" value="1"/>
</dbReference>
<feature type="transmembrane region" description="Helical" evidence="1">
    <location>
        <begin position="32"/>
        <end position="54"/>
    </location>
</feature>
<dbReference type="RefSeq" id="WP_089877697.1">
    <property type="nucleotide sequence ID" value="NZ_FOYS01000002.1"/>
</dbReference>
<keyword evidence="3" id="KW-1185">Reference proteome</keyword>
<keyword evidence="1" id="KW-0812">Transmembrane</keyword>